<dbReference type="SUPFAM" id="SSF52087">
    <property type="entry name" value="CRAL/TRIO domain"/>
    <property type="match status" value="1"/>
</dbReference>
<dbReference type="AlphaFoldDB" id="A0A4Z2D4Z9"/>
<feature type="domain" description="Tyrosine specific protein phosphatases" evidence="3">
    <location>
        <begin position="823"/>
        <end position="897"/>
    </location>
</feature>
<name>A0A4Z2D4Z9_SCHJA</name>
<dbReference type="SMART" id="SM00404">
    <property type="entry name" value="PTPc_motif"/>
    <property type="match status" value="1"/>
</dbReference>
<feature type="domain" description="CRAL-TRIO" evidence="4">
    <location>
        <begin position="105"/>
        <end position="266"/>
    </location>
</feature>
<dbReference type="InterPro" id="IPR016130">
    <property type="entry name" value="Tyr_Pase_AS"/>
</dbReference>
<dbReference type="GO" id="GO:0004725">
    <property type="term" value="F:protein tyrosine phosphatase activity"/>
    <property type="evidence" value="ECO:0007669"/>
    <property type="project" value="InterPro"/>
</dbReference>
<dbReference type="Proteomes" id="UP000311919">
    <property type="component" value="Unassembled WGS sequence"/>
</dbReference>
<dbReference type="PROSITE" id="PS50056">
    <property type="entry name" value="TYR_PHOSPHATASE_2"/>
    <property type="match status" value="1"/>
</dbReference>
<dbReference type="PANTHER" id="PTHR19134">
    <property type="entry name" value="RECEPTOR-TYPE TYROSINE-PROTEIN PHOSPHATASE"/>
    <property type="match status" value="1"/>
</dbReference>
<dbReference type="SUPFAM" id="SSF52799">
    <property type="entry name" value="(Phosphotyrosine protein) phosphatases II"/>
    <property type="match status" value="1"/>
</dbReference>
<feature type="region of interest" description="Disordered" evidence="1">
    <location>
        <begin position="470"/>
        <end position="497"/>
    </location>
</feature>
<feature type="region of interest" description="Disordered" evidence="1">
    <location>
        <begin position="738"/>
        <end position="766"/>
    </location>
</feature>
<dbReference type="PROSITE" id="PS00383">
    <property type="entry name" value="TYR_PHOSPHATASE_1"/>
    <property type="match status" value="1"/>
</dbReference>
<evidence type="ECO:0000259" key="3">
    <source>
        <dbReference type="PROSITE" id="PS50056"/>
    </source>
</evidence>
<dbReference type="CDD" id="cd00170">
    <property type="entry name" value="SEC14"/>
    <property type="match status" value="1"/>
</dbReference>
<dbReference type="PROSITE" id="PS50191">
    <property type="entry name" value="CRAL_TRIO"/>
    <property type="match status" value="1"/>
</dbReference>
<sequence length="939" mass="105191">MIKGEFMLKPLILSIRRCDHLKCITLRCLTVMTYPEDLSSSEIQAFITKVKSLPGGTSIQQDEAEKAAHLYLRARKRDVERAIELYKANKRMRYTENVDSIDPLEDGVRRELLSGKFTVLPTLPDDELDATIAIFTAYRHWPPLTTHRDTLKGVLYQLDAAMMDEQSQRKGLVVLYDMRDTKYSNFDYHLCIKLLNLFKGVYPARLRKVIIIEPPLWFRAPFNVLRLFVREKMRDRIYSVGYDELSVHLPNSTLKRLFGQLTQNQHFDWLLNCLKRTGHASRMPSDYFTLPSLRPPLTSTGSIYSTLYNPLLGNELVVQLQLYNNNNNSNVDGNDHNTNKTITLPRYNTNTTISNSKGITLSSIHGSLRVPMKNRRCSDDVFNSIIITTPSSSSSSITGSTQLQQQYTVNGSISPPHPPTDSTIGLQTSPLPRRGLLANNRMTDSMFEASGISTVFHNDRHALFRSSGRHFSHSNSFRSRANNTTNSSSGANSSSYTSSKDRLYVTNQLSETRLSISEFITRVQSIGSIGLTVEFEALFKDSPVKGACTRFAQASNKRRNRYLDVPCLDSTAVELSDNTYIHANWVDGYQCPRAYILAQGPLENTIREFWMTVWEHKVVTIIMLTKVVEGQRPKCALYWPTKNASSKDQSLRSSSSTHYSLLNTTTNGVLHKNTQNSNNSVLSTSITPISASYGEFHVTNCGEFIEAGGLYKRSVLEVTCKSTNNLDTTHIGVSKMECSRQKSKASNVHNSLKESNNTPTNTTNKSNNKLTVHHYLYLGWPDFDVPVDSEEFLKFLLTVKQSHKSRSKLLLSPSISSQSTSPSATISSTDYTVSSSSSISSPLLVHCSAGIGRTGTFVTTDICLQQALNEGYLDVPDVINQLRCQRAGAVQVAKQYAFIHQALVSQLSKQSSQLQNNNEDGDKCNDIVGSNYNDTTTVL</sequence>
<keyword evidence="5" id="KW-0675">Receptor</keyword>
<dbReference type="PANTHER" id="PTHR19134:SF534">
    <property type="entry name" value="LD27988P"/>
    <property type="match status" value="1"/>
</dbReference>
<dbReference type="EMBL" id="SKCS01000308">
    <property type="protein sequence ID" value="TNN11240.1"/>
    <property type="molecule type" value="Genomic_DNA"/>
</dbReference>
<dbReference type="OrthoDB" id="6277409at2759"/>
<evidence type="ECO:0000259" key="4">
    <source>
        <dbReference type="PROSITE" id="PS50191"/>
    </source>
</evidence>
<proteinExistence type="predicted"/>
<dbReference type="Gene3D" id="3.40.525.10">
    <property type="entry name" value="CRAL-TRIO lipid binding domain"/>
    <property type="match status" value="1"/>
</dbReference>
<dbReference type="InterPro" id="IPR050348">
    <property type="entry name" value="Protein-Tyr_Phosphatase"/>
</dbReference>
<dbReference type="Pfam" id="PF00102">
    <property type="entry name" value="Y_phosphatase"/>
    <property type="match status" value="2"/>
</dbReference>
<evidence type="ECO:0000256" key="1">
    <source>
        <dbReference type="SAM" id="MobiDB-lite"/>
    </source>
</evidence>
<protein>
    <submittedName>
        <fullName evidence="5">Tyrosine-protein phosphatase non-receptor type 9 isoform 1</fullName>
    </submittedName>
</protein>
<dbReference type="InterPro" id="IPR003595">
    <property type="entry name" value="Tyr_Pase_cat"/>
</dbReference>
<dbReference type="Gene3D" id="3.90.190.10">
    <property type="entry name" value="Protein tyrosine phosphatase superfamily"/>
    <property type="match status" value="1"/>
</dbReference>
<evidence type="ECO:0000313" key="5">
    <source>
        <dbReference type="EMBL" id="TNN11240.1"/>
    </source>
</evidence>
<comment type="caution">
    <text evidence="5">The sequence shown here is derived from an EMBL/GenBank/DDBJ whole genome shotgun (WGS) entry which is preliminary data.</text>
</comment>
<dbReference type="PRINTS" id="PR00700">
    <property type="entry name" value="PRTYPHPHTASE"/>
</dbReference>
<keyword evidence="6" id="KW-1185">Reference proteome</keyword>
<evidence type="ECO:0000259" key="2">
    <source>
        <dbReference type="PROSITE" id="PS50055"/>
    </source>
</evidence>
<accession>A0A4Z2D4Z9</accession>
<reference evidence="5 6" key="1">
    <citation type="submission" date="2019-03" db="EMBL/GenBank/DDBJ databases">
        <title>An improved genome assembly of the fluke Schistosoma japonicum.</title>
        <authorList>
            <person name="Hu W."/>
            <person name="Luo F."/>
            <person name="Yin M."/>
            <person name="Mo X."/>
            <person name="Sun C."/>
            <person name="Wu Q."/>
            <person name="Zhu B."/>
            <person name="Xiang M."/>
            <person name="Wang J."/>
            <person name="Wang Y."/>
            <person name="Zhang T."/>
            <person name="Xu B."/>
            <person name="Zheng H."/>
            <person name="Feng Z."/>
        </authorList>
    </citation>
    <scope>NUCLEOTIDE SEQUENCE [LARGE SCALE GENOMIC DNA]</scope>
    <source>
        <strain evidence="5">HuSjv2</strain>
        <tissue evidence="5">Worms</tissue>
    </source>
</reference>
<dbReference type="InterPro" id="IPR001251">
    <property type="entry name" value="CRAL-TRIO_dom"/>
</dbReference>
<feature type="compositionally biased region" description="Low complexity" evidence="1">
    <location>
        <begin position="473"/>
        <end position="497"/>
    </location>
</feature>
<dbReference type="InterPro" id="IPR000387">
    <property type="entry name" value="Tyr_Pase_dom"/>
</dbReference>
<dbReference type="InterPro" id="IPR029021">
    <property type="entry name" value="Prot-tyrosine_phosphatase-like"/>
</dbReference>
<dbReference type="STRING" id="6182.A0A4Z2D4Z9"/>
<gene>
    <name evidence="5" type="ORF">EWB00_004785</name>
</gene>
<evidence type="ECO:0000313" key="6">
    <source>
        <dbReference type="Proteomes" id="UP000311919"/>
    </source>
</evidence>
<dbReference type="InterPro" id="IPR036865">
    <property type="entry name" value="CRAL-TRIO_dom_sf"/>
</dbReference>
<dbReference type="InterPro" id="IPR000242">
    <property type="entry name" value="PTP_cat"/>
</dbReference>
<feature type="compositionally biased region" description="Polar residues" evidence="1">
    <location>
        <begin position="744"/>
        <end position="754"/>
    </location>
</feature>
<dbReference type="CDD" id="cd00047">
    <property type="entry name" value="PTPc"/>
    <property type="match status" value="1"/>
</dbReference>
<dbReference type="SMART" id="SM00516">
    <property type="entry name" value="SEC14"/>
    <property type="match status" value="1"/>
</dbReference>
<dbReference type="Pfam" id="PF00650">
    <property type="entry name" value="CRAL_TRIO"/>
    <property type="match status" value="1"/>
</dbReference>
<feature type="compositionally biased region" description="Low complexity" evidence="1">
    <location>
        <begin position="755"/>
        <end position="766"/>
    </location>
</feature>
<dbReference type="SMART" id="SM00194">
    <property type="entry name" value="PTPc"/>
    <property type="match status" value="1"/>
</dbReference>
<organism evidence="5 6">
    <name type="scientific">Schistosoma japonicum</name>
    <name type="common">Blood fluke</name>
    <dbReference type="NCBI Taxonomy" id="6182"/>
    <lineage>
        <taxon>Eukaryota</taxon>
        <taxon>Metazoa</taxon>
        <taxon>Spiralia</taxon>
        <taxon>Lophotrochozoa</taxon>
        <taxon>Platyhelminthes</taxon>
        <taxon>Trematoda</taxon>
        <taxon>Digenea</taxon>
        <taxon>Strigeidida</taxon>
        <taxon>Schistosomatoidea</taxon>
        <taxon>Schistosomatidae</taxon>
        <taxon>Schistosoma</taxon>
    </lineage>
</organism>
<dbReference type="PROSITE" id="PS50055">
    <property type="entry name" value="TYR_PHOSPHATASE_PTP"/>
    <property type="match status" value="1"/>
</dbReference>
<feature type="domain" description="Tyrosine-protein phosphatase" evidence="2">
    <location>
        <begin position="531"/>
        <end position="906"/>
    </location>
</feature>